<dbReference type="Proteomes" id="UP001345827">
    <property type="component" value="Unassembled WGS sequence"/>
</dbReference>
<dbReference type="AlphaFoldDB" id="A0AAV9PTW8"/>
<feature type="compositionally biased region" description="Acidic residues" evidence="1">
    <location>
        <begin position="437"/>
        <end position="449"/>
    </location>
</feature>
<accession>A0AAV9PTW8</accession>
<feature type="compositionally biased region" description="Pro residues" evidence="1">
    <location>
        <begin position="692"/>
        <end position="704"/>
    </location>
</feature>
<reference evidence="2 3" key="1">
    <citation type="submission" date="2023-06" db="EMBL/GenBank/DDBJ databases">
        <title>Black Yeasts Isolated from many extreme environments.</title>
        <authorList>
            <person name="Coleine C."/>
            <person name="Stajich J.E."/>
            <person name="Selbmann L."/>
        </authorList>
    </citation>
    <scope>NUCLEOTIDE SEQUENCE [LARGE SCALE GENOMIC DNA]</scope>
    <source>
        <strain evidence="2 3">CCFEE 5887</strain>
    </source>
</reference>
<feature type="region of interest" description="Disordered" evidence="1">
    <location>
        <begin position="122"/>
        <end position="143"/>
    </location>
</feature>
<keyword evidence="3" id="KW-1185">Reference proteome</keyword>
<feature type="compositionally biased region" description="Basic and acidic residues" evidence="1">
    <location>
        <begin position="609"/>
        <end position="625"/>
    </location>
</feature>
<gene>
    <name evidence="2" type="ORF">LTR25_009742</name>
</gene>
<evidence type="ECO:0000313" key="2">
    <source>
        <dbReference type="EMBL" id="KAK5529494.1"/>
    </source>
</evidence>
<protein>
    <submittedName>
        <fullName evidence="2">Uncharacterized protein</fullName>
    </submittedName>
</protein>
<feature type="region of interest" description="Disordered" evidence="1">
    <location>
        <begin position="427"/>
        <end position="452"/>
    </location>
</feature>
<name>A0AAV9PTW8_9PEZI</name>
<sequence length="737" mass="80593">MTTIPSFAFQDVDAPHLDDKMDVASSPFRQADDIDIDLDSVRDPSVVGSVNDDMIDDEFAGLDNNETDLMQDQPEELLPDDDMIDDADPEDIDFSMDGDNGEAQVDEDEDILYEEEEEIEQTVQTTGVPGEINLDEEPQNHEELGTEVDLIGSAEVLEAQDTMAGETDVEPALGATGSTHEEEEISEDIQATAANIVREMSESPAAQARQAVITQQEELGQQVDAEDDFHLPTEAEVKQSPAGSEHAEQYSESVSHAVDPSALVSKELEASEQVEEPHVNQAQGLHPVTLVYLDEEMSLFPPLIGDASAIYFLQDPSLASEPLDKLLSACREILTGTLDHHDELVLDISSLGLHICEDSKYASVLSLSQIVETYLQLCHNDGNVESPPLYCYLSSRVSLASQYAYLSYSATEGKGFSEVAADYVDTPESAEHHAETAEDEPEAEGDEQQEASVEGPVVNIEATAAAEPENLALDEDATAEDSTEQQTAEHIANEGAGMTEAEAALVDALEEPVEPVPIAQETVDVDVAPETDLSGPAGSNVDDEREYPEAHDLDQLGEEPYVEPTNHHQLQSHEDETNSSHTLEAYPPENETGEAYGDEGEVENLFDDSYEHVDLEHDEAARQPQEEFEPYNEEELFPKDEEGRLIEDEPATALEESQTPIALELEQQKANVSASSKSTPIANGSHTSPAPNLQPPQPASPPITPAKYMHIKRKVDDDDELDLLEFDTPEPKRRRPS</sequence>
<organism evidence="2 3">
    <name type="scientific">Vermiconidia calcicola</name>
    <dbReference type="NCBI Taxonomy" id="1690605"/>
    <lineage>
        <taxon>Eukaryota</taxon>
        <taxon>Fungi</taxon>
        <taxon>Dikarya</taxon>
        <taxon>Ascomycota</taxon>
        <taxon>Pezizomycotina</taxon>
        <taxon>Dothideomycetes</taxon>
        <taxon>Dothideomycetidae</taxon>
        <taxon>Mycosphaerellales</taxon>
        <taxon>Extremaceae</taxon>
        <taxon>Vermiconidia</taxon>
    </lineage>
</organism>
<feature type="compositionally biased region" description="Acidic residues" evidence="1">
    <location>
        <begin position="717"/>
        <end position="728"/>
    </location>
</feature>
<proteinExistence type="predicted"/>
<feature type="compositionally biased region" description="Basic and acidic residues" evidence="1">
    <location>
        <begin position="636"/>
        <end position="647"/>
    </location>
</feature>
<dbReference type="EMBL" id="JAXLQG010000022">
    <property type="protein sequence ID" value="KAK5529494.1"/>
    <property type="molecule type" value="Genomic_DNA"/>
</dbReference>
<feature type="compositionally biased region" description="Acidic residues" evidence="1">
    <location>
        <begin position="596"/>
        <end position="608"/>
    </location>
</feature>
<feature type="region of interest" description="Disordered" evidence="1">
    <location>
        <begin position="522"/>
        <end position="737"/>
    </location>
</feature>
<comment type="caution">
    <text evidence="2">The sequence shown here is derived from an EMBL/GenBank/DDBJ whole genome shotgun (WGS) entry which is preliminary data.</text>
</comment>
<feature type="compositionally biased region" description="Acidic residues" evidence="1">
    <location>
        <begin position="626"/>
        <end position="635"/>
    </location>
</feature>
<evidence type="ECO:0000256" key="1">
    <source>
        <dbReference type="SAM" id="MobiDB-lite"/>
    </source>
</evidence>
<feature type="region of interest" description="Disordered" evidence="1">
    <location>
        <begin position="76"/>
        <end position="102"/>
    </location>
</feature>
<feature type="compositionally biased region" description="Polar residues" evidence="1">
    <location>
        <begin position="668"/>
        <end position="686"/>
    </location>
</feature>
<evidence type="ECO:0000313" key="3">
    <source>
        <dbReference type="Proteomes" id="UP001345827"/>
    </source>
</evidence>
<dbReference type="InterPro" id="IPR018822">
    <property type="entry name" value="UPF0646"/>
</dbReference>
<dbReference type="Pfam" id="PF10336">
    <property type="entry name" value="DUF2420"/>
    <property type="match status" value="1"/>
</dbReference>
<feature type="region of interest" description="Disordered" evidence="1">
    <location>
        <begin position="163"/>
        <end position="186"/>
    </location>
</feature>